<dbReference type="OrthoDB" id="9782546at2"/>
<evidence type="ECO:0000256" key="3">
    <source>
        <dbReference type="ARBA" id="ARBA00009400"/>
    </source>
</evidence>
<keyword evidence="8 13" id="KW-0328">Glycosyltransferase</keyword>
<evidence type="ECO:0000256" key="7">
    <source>
        <dbReference type="ARBA" id="ARBA00022642"/>
    </source>
</evidence>
<evidence type="ECO:0000256" key="6">
    <source>
        <dbReference type="ARBA" id="ARBA00020990"/>
    </source>
</evidence>
<dbReference type="Pfam" id="PF01729">
    <property type="entry name" value="QRPTase_C"/>
    <property type="match status" value="1"/>
</dbReference>
<feature type="binding site" evidence="14">
    <location>
        <begin position="134"/>
        <end position="136"/>
    </location>
    <ligand>
        <name>substrate</name>
    </ligand>
</feature>
<evidence type="ECO:0000256" key="14">
    <source>
        <dbReference type="PIRSR" id="PIRSR006250-1"/>
    </source>
</evidence>
<feature type="binding site" evidence="14">
    <location>
        <begin position="246"/>
        <end position="248"/>
    </location>
    <ligand>
        <name>substrate</name>
    </ligand>
</feature>
<dbReference type="RefSeq" id="WP_106124150.1">
    <property type="nucleotide sequence ID" value="NZ_PVTY01000035.1"/>
</dbReference>
<dbReference type="InterPro" id="IPR037128">
    <property type="entry name" value="Quinolinate_PRibosylTase_N_sf"/>
</dbReference>
<evidence type="ECO:0000313" key="18">
    <source>
        <dbReference type="Proteomes" id="UP000238217"/>
    </source>
</evidence>
<keyword evidence="9 13" id="KW-0808">Transferase</keyword>
<evidence type="ECO:0000256" key="10">
    <source>
        <dbReference type="ARBA" id="ARBA00033102"/>
    </source>
</evidence>
<reference evidence="17 18" key="1">
    <citation type="submission" date="2018-03" db="EMBL/GenBank/DDBJ databases">
        <title>Comparative analysis of microorganisms from saline springs in Andes Mountain Range, Colombia.</title>
        <authorList>
            <person name="Rubin E."/>
        </authorList>
    </citation>
    <scope>NUCLEOTIDE SEQUENCE [LARGE SCALE GENOMIC DNA]</scope>
    <source>
        <strain evidence="17 18">CG 35</strain>
    </source>
</reference>
<dbReference type="NCBIfam" id="TIGR00078">
    <property type="entry name" value="nadC"/>
    <property type="match status" value="1"/>
</dbReference>
<feature type="binding site" evidence="14">
    <location>
        <position position="223"/>
    </location>
    <ligand>
        <name>substrate</name>
    </ligand>
</feature>
<evidence type="ECO:0000256" key="2">
    <source>
        <dbReference type="ARBA" id="ARBA00004893"/>
    </source>
</evidence>
<feature type="domain" description="Quinolinate phosphoribosyl transferase N-terminal" evidence="16">
    <location>
        <begin position="26"/>
        <end position="111"/>
    </location>
</feature>
<dbReference type="EC" id="2.4.2.19" evidence="5"/>
<dbReference type="Gene3D" id="3.20.20.70">
    <property type="entry name" value="Aldolase class I"/>
    <property type="match status" value="1"/>
</dbReference>
<evidence type="ECO:0000313" key="17">
    <source>
        <dbReference type="EMBL" id="PRZ11703.1"/>
    </source>
</evidence>
<gene>
    <name evidence="17" type="ORF">BCL67_13511</name>
</gene>
<dbReference type="Proteomes" id="UP000238217">
    <property type="component" value="Unassembled WGS sequence"/>
</dbReference>
<dbReference type="PANTHER" id="PTHR32179:SF3">
    <property type="entry name" value="NICOTINATE-NUCLEOTIDE PYROPHOSPHORYLASE [CARBOXYLATING]"/>
    <property type="match status" value="1"/>
</dbReference>
<accession>A0A2T0YAH1</accession>
<dbReference type="InterPro" id="IPR022412">
    <property type="entry name" value="Quinolinate_PRibosylTrfase_N"/>
</dbReference>
<dbReference type="FunFam" id="3.90.1170.20:FF:000001">
    <property type="entry name" value="Nicotinate-nucleotide diphosphorylase (Carboxylating)"/>
    <property type="match status" value="1"/>
</dbReference>
<comment type="caution">
    <text evidence="17">The sequence shown here is derived from an EMBL/GenBank/DDBJ whole genome shotgun (WGS) entry which is preliminary data.</text>
</comment>
<dbReference type="InterPro" id="IPR004393">
    <property type="entry name" value="NadC"/>
</dbReference>
<evidence type="ECO:0000256" key="13">
    <source>
        <dbReference type="PIRNR" id="PIRNR006250"/>
    </source>
</evidence>
<dbReference type="UniPathway" id="UPA00253">
    <property type="reaction ID" value="UER00331"/>
</dbReference>
<keyword evidence="7" id="KW-0662">Pyridine nucleotide biosynthesis</keyword>
<dbReference type="FunFam" id="3.20.20.70:FF:000030">
    <property type="entry name" value="Nicotinate-nucleotide pyrophosphorylase, carboxylating"/>
    <property type="match status" value="1"/>
</dbReference>
<dbReference type="GO" id="GO:0005737">
    <property type="term" value="C:cytoplasm"/>
    <property type="evidence" value="ECO:0007669"/>
    <property type="project" value="TreeGrafter"/>
</dbReference>
<feature type="domain" description="Quinolinate phosphoribosyl transferase C-terminal" evidence="15">
    <location>
        <begin position="113"/>
        <end position="282"/>
    </location>
</feature>
<evidence type="ECO:0000259" key="16">
    <source>
        <dbReference type="Pfam" id="PF02749"/>
    </source>
</evidence>
<evidence type="ECO:0000259" key="15">
    <source>
        <dbReference type="Pfam" id="PF01729"/>
    </source>
</evidence>
<comment type="subunit">
    <text evidence="4">Hexamer formed by 3 homodimers.</text>
</comment>
<evidence type="ECO:0000256" key="11">
    <source>
        <dbReference type="ARBA" id="ARBA00047445"/>
    </source>
</evidence>
<dbReference type="GO" id="GO:0034213">
    <property type="term" value="P:quinolinate catabolic process"/>
    <property type="evidence" value="ECO:0007669"/>
    <property type="project" value="TreeGrafter"/>
</dbReference>
<protein>
    <recommendedName>
        <fullName evidence="6">Nicotinate-nucleotide pyrophosphorylase [carboxylating]</fullName>
        <ecNumber evidence="5">2.4.2.19</ecNumber>
    </recommendedName>
    <alternativeName>
        <fullName evidence="12">Probable nicotinate-nucleotide pyrophosphorylase [carboxylating]</fullName>
    </alternativeName>
    <alternativeName>
        <fullName evidence="10">Quinolinate phosphoribosyltransferase [decarboxylating]</fullName>
    </alternativeName>
</protein>
<dbReference type="AlphaFoldDB" id="A0A2T0YAH1"/>
<keyword evidence="18" id="KW-1185">Reference proteome</keyword>
<comment type="catalytic activity">
    <reaction evidence="11">
        <text>nicotinate beta-D-ribonucleotide + CO2 + diphosphate = quinolinate + 5-phospho-alpha-D-ribose 1-diphosphate + 2 H(+)</text>
        <dbReference type="Rhea" id="RHEA:12733"/>
        <dbReference type="ChEBI" id="CHEBI:15378"/>
        <dbReference type="ChEBI" id="CHEBI:16526"/>
        <dbReference type="ChEBI" id="CHEBI:29959"/>
        <dbReference type="ChEBI" id="CHEBI:33019"/>
        <dbReference type="ChEBI" id="CHEBI:57502"/>
        <dbReference type="ChEBI" id="CHEBI:58017"/>
        <dbReference type="EC" id="2.4.2.19"/>
    </reaction>
</comment>
<name>A0A2T0YAH1_9MICC</name>
<dbReference type="GO" id="GO:0004514">
    <property type="term" value="F:nicotinate-nucleotide diphosphorylase (carboxylating) activity"/>
    <property type="evidence" value="ECO:0007669"/>
    <property type="project" value="UniProtKB-EC"/>
</dbReference>
<dbReference type="InterPro" id="IPR036068">
    <property type="entry name" value="Nicotinate_pribotase-like_C"/>
</dbReference>
<comment type="similarity">
    <text evidence="3 13">Belongs to the NadC/ModD family.</text>
</comment>
<dbReference type="SUPFAM" id="SSF51690">
    <property type="entry name" value="Nicotinate/Quinolinate PRTase C-terminal domain-like"/>
    <property type="match status" value="1"/>
</dbReference>
<feature type="binding site" evidence="14">
    <location>
        <position position="101"/>
    </location>
    <ligand>
        <name>substrate</name>
    </ligand>
</feature>
<organism evidence="17 18">
    <name type="scientific">Nesterenkonia sandarakina</name>
    <dbReference type="NCBI Taxonomy" id="272918"/>
    <lineage>
        <taxon>Bacteria</taxon>
        <taxon>Bacillati</taxon>
        <taxon>Actinomycetota</taxon>
        <taxon>Actinomycetes</taxon>
        <taxon>Micrococcales</taxon>
        <taxon>Micrococcaceae</taxon>
        <taxon>Nesterenkonia</taxon>
    </lineage>
</organism>
<dbReference type="CDD" id="cd01572">
    <property type="entry name" value="QPRTase"/>
    <property type="match status" value="1"/>
</dbReference>
<evidence type="ECO:0000256" key="5">
    <source>
        <dbReference type="ARBA" id="ARBA00011944"/>
    </source>
</evidence>
<dbReference type="InterPro" id="IPR002638">
    <property type="entry name" value="Quinolinate_PRibosylTrfase_C"/>
</dbReference>
<evidence type="ECO:0000256" key="4">
    <source>
        <dbReference type="ARBA" id="ARBA00011218"/>
    </source>
</evidence>
<feature type="binding site" evidence="14">
    <location>
        <position position="168"/>
    </location>
    <ligand>
        <name>substrate</name>
    </ligand>
</feature>
<feature type="binding site" evidence="14">
    <location>
        <position position="158"/>
    </location>
    <ligand>
        <name>substrate</name>
    </ligand>
</feature>
<dbReference type="Pfam" id="PF02749">
    <property type="entry name" value="QRPTase_N"/>
    <property type="match status" value="1"/>
</dbReference>
<dbReference type="GO" id="GO:0009435">
    <property type="term" value="P:NAD+ biosynthetic process"/>
    <property type="evidence" value="ECO:0007669"/>
    <property type="project" value="UniProtKB-UniPathway"/>
</dbReference>
<comment type="function">
    <text evidence="1">Involved in the catabolism of quinolinic acid (QA).</text>
</comment>
<dbReference type="SUPFAM" id="SSF54675">
    <property type="entry name" value="Nicotinate/Quinolinate PRTase N-terminal domain-like"/>
    <property type="match status" value="1"/>
</dbReference>
<evidence type="ECO:0000256" key="1">
    <source>
        <dbReference type="ARBA" id="ARBA00003237"/>
    </source>
</evidence>
<dbReference type="PIRSF" id="PIRSF006250">
    <property type="entry name" value="NadC_ModD"/>
    <property type="match status" value="1"/>
</dbReference>
<evidence type="ECO:0000256" key="12">
    <source>
        <dbReference type="ARBA" id="ARBA00069173"/>
    </source>
</evidence>
<comment type="pathway">
    <text evidence="2">Cofactor biosynthesis; NAD(+) biosynthesis; nicotinate D-ribonucleotide from quinolinate: step 1/1.</text>
</comment>
<dbReference type="PANTHER" id="PTHR32179">
    <property type="entry name" value="NICOTINATE-NUCLEOTIDE PYROPHOSPHORYLASE [CARBOXYLATING]"/>
    <property type="match status" value="1"/>
</dbReference>
<evidence type="ECO:0000256" key="8">
    <source>
        <dbReference type="ARBA" id="ARBA00022676"/>
    </source>
</evidence>
<dbReference type="InterPro" id="IPR013785">
    <property type="entry name" value="Aldolase_TIM"/>
</dbReference>
<evidence type="ECO:0000256" key="9">
    <source>
        <dbReference type="ARBA" id="ARBA00022679"/>
    </source>
</evidence>
<feature type="binding site" evidence="14">
    <location>
        <position position="202"/>
    </location>
    <ligand>
        <name>substrate</name>
    </ligand>
</feature>
<sequence length="320" mass="33224">MDTQLSTREIDAVITLALAEDIPFGDLTSTAFVPAEATAHAQLVAREPGILAGGEIFARTFAALDPAVVVRLETDDGARFIPKDVLASVEGPARAILGAERVALNLIQRLSGVATLTSAYVAAVAGTGVRVTDTRKTTPGLRVLERYAVRCGGGHNHRFSLSDAVMAKDNHLAVLGDSPEALTHAILAARGRLPHTTHIEVEVDRLEQITPVLAGGADTIMLDNFSLEDLRRGVELINGRALVEASGGVSLETIAGIAGTGVDLISVGALTHGARALDLGLDMDLRPGLDTDVHTGTGIHVEIDPVLAAELEADGPGTTG</sequence>
<feature type="binding site" evidence="14">
    <location>
        <begin position="267"/>
        <end position="269"/>
    </location>
    <ligand>
        <name>substrate</name>
    </ligand>
</feature>
<dbReference type="Gene3D" id="3.90.1170.20">
    <property type="entry name" value="Quinolinate phosphoribosyl transferase, N-terminal domain"/>
    <property type="match status" value="1"/>
</dbReference>
<proteinExistence type="inferred from homology"/>
<dbReference type="EMBL" id="PVTY01000035">
    <property type="protein sequence ID" value="PRZ11703.1"/>
    <property type="molecule type" value="Genomic_DNA"/>
</dbReference>
<dbReference type="InterPro" id="IPR027277">
    <property type="entry name" value="NadC/ModD"/>
</dbReference>